<dbReference type="PANTHER" id="PTHR12993">
    <property type="entry name" value="N-ACETYLGLUCOSAMINYL-PHOSPHATIDYLINOSITOL DE-N-ACETYLASE-RELATED"/>
    <property type="match status" value="1"/>
</dbReference>
<dbReference type="InterPro" id="IPR003737">
    <property type="entry name" value="GlcNAc_PI_deacetylase-related"/>
</dbReference>
<dbReference type="Gene3D" id="3.40.50.10320">
    <property type="entry name" value="LmbE-like"/>
    <property type="match status" value="1"/>
</dbReference>
<evidence type="ECO:0000313" key="3">
    <source>
        <dbReference type="EMBL" id="KAL1898221.1"/>
    </source>
</evidence>
<dbReference type="InterPro" id="IPR024078">
    <property type="entry name" value="LmbE-like_dom_sf"/>
</dbReference>
<keyword evidence="4" id="KW-1185">Reference proteome</keyword>
<comment type="caution">
    <text evidence="3">The sequence shown here is derived from an EMBL/GenBank/DDBJ whole genome shotgun (WGS) entry which is preliminary data.</text>
</comment>
<dbReference type="EC" id="3.5.1.89" evidence="2"/>
<dbReference type="SUPFAM" id="SSF102588">
    <property type="entry name" value="LmbE-like"/>
    <property type="match status" value="1"/>
</dbReference>
<dbReference type="EMBL" id="JAWCUI010000016">
    <property type="protein sequence ID" value="KAL1898221.1"/>
    <property type="molecule type" value="Genomic_DNA"/>
</dbReference>
<dbReference type="PANTHER" id="PTHR12993:SF11">
    <property type="entry name" value="N-ACETYLGLUCOSAMINYL-PHOSPHATIDYLINOSITOL DE-N-ACETYLASE"/>
    <property type="match status" value="1"/>
</dbReference>
<evidence type="ECO:0000256" key="2">
    <source>
        <dbReference type="ARBA" id="ARBA00012176"/>
    </source>
</evidence>
<dbReference type="Pfam" id="PF02585">
    <property type="entry name" value="PIG-L"/>
    <property type="match status" value="1"/>
</dbReference>
<reference evidence="3 4" key="1">
    <citation type="journal article" date="2024" name="IMA Fungus">
        <title>IMA Genome - F19 : A genome assembly and annotation guide to empower mycologists, including annotated draft genome sequences of Ceratocystis pirilliformis, Diaporthe australafricana, Fusarium ophioides, Paecilomyces lecythidis, and Sporothrix stenoceras.</title>
        <authorList>
            <person name="Aylward J."/>
            <person name="Wilson A.M."/>
            <person name="Visagie C.M."/>
            <person name="Spraker J."/>
            <person name="Barnes I."/>
            <person name="Buitendag C."/>
            <person name="Ceriani C."/>
            <person name="Del Mar Angel L."/>
            <person name="du Plessis D."/>
            <person name="Fuchs T."/>
            <person name="Gasser K."/>
            <person name="Kramer D."/>
            <person name="Li W."/>
            <person name="Munsamy K."/>
            <person name="Piso A."/>
            <person name="Price J.L."/>
            <person name="Sonnekus B."/>
            <person name="Thomas C."/>
            <person name="van der Nest A."/>
            <person name="van Dijk A."/>
            <person name="van Heerden A."/>
            <person name="van Vuuren N."/>
            <person name="Yilmaz N."/>
            <person name="Duong T.A."/>
            <person name="van der Merwe N.A."/>
            <person name="Wingfield M.J."/>
            <person name="Wingfield B.D."/>
        </authorList>
    </citation>
    <scope>NUCLEOTIDE SEQUENCE [LARGE SCALE GENOMIC DNA]</scope>
    <source>
        <strain evidence="3 4">CMW 5346</strain>
    </source>
</reference>
<proteinExistence type="inferred from homology"/>
<comment type="similarity">
    <text evidence="1">Belongs to the PIGL family.</text>
</comment>
<organism evidence="3 4">
    <name type="scientific">Sporothrix stenoceras</name>
    <dbReference type="NCBI Taxonomy" id="5173"/>
    <lineage>
        <taxon>Eukaryota</taxon>
        <taxon>Fungi</taxon>
        <taxon>Dikarya</taxon>
        <taxon>Ascomycota</taxon>
        <taxon>Pezizomycotina</taxon>
        <taxon>Sordariomycetes</taxon>
        <taxon>Sordariomycetidae</taxon>
        <taxon>Ophiostomatales</taxon>
        <taxon>Ophiostomataceae</taxon>
        <taxon>Sporothrix</taxon>
    </lineage>
</organism>
<evidence type="ECO:0000313" key="4">
    <source>
        <dbReference type="Proteomes" id="UP001583186"/>
    </source>
</evidence>
<evidence type="ECO:0000256" key="1">
    <source>
        <dbReference type="ARBA" id="ARBA00006066"/>
    </source>
</evidence>
<name>A0ABR3ZC19_9PEZI</name>
<sequence>MSTGNNYGIGDLRKKELLGSCAALQIDPARCIALDHPELQDNPTVWWDTALVQTIVQEYIDKWNIDAIITFDEGGVSGHINHRAVSAAIRELVSSSTSPSKTPVAYMVVTTPLWRKYTFLGDLPLTALRFTWRILAALFYPAREGSTSISAISTSRALVANSWHRYQKTREAFRNHNSQYTWDRHLYMIISRYVWFNDLKKIMPTATATVAAAPGTQ</sequence>
<accession>A0ABR3ZC19</accession>
<protein>
    <recommendedName>
        <fullName evidence="2">N-acetylglucosaminylphosphatidylinositol deacetylase</fullName>
        <ecNumber evidence="2">3.5.1.89</ecNumber>
    </recommendedName>
</protein>
<gene>
    <name evidence="3" type="ORF">Sste5346_003627</name>
</gene>
<dbReference type="Proteomes" id="UP001583186">
    <property type="component" value="Unassembled WGS sequence"/>
</dbReference>